<evidence type="ECO:0000256" key="2">
    <source>
        <dbReference type="ARBA" id="ARBA00023015"/>
    </source>
</evidence>
<dbReference type="InterPro" id="IPR051089">
    <property type="entry name" value="prtT"/>
</dbReference>
<dbReference type="PANTHER" id="PTHR31845">
    <property type="entry name" value="FINGER DOMAIN PROTEIN, PUTATIVE-RELATED"/>
    <property type="match status" value="1"/>
</dbReference>
<dbReference type="OrthoDB" id="4060227at2759"/>
<keyword evidence="9" id="KW-1185">Reference proteome</keyword>
<evidence type="ECO:0000256" key="4">
    <source>
        <dbReference type="ARBA" id="ARBA00023163"/>
    </source>
</evidence>
<dbReference type="Pfam" id="PF00172">
    <property type="entry name" value="Zn_clus"/>
    <property type="match status" value="1"/>
</dbReference>
<dbReference type="SUPFAM" id="SSF57701">
    <property type="entry name" value="Zn2/Cys6 DNA-binding domain"/>
    <property type="match status" value="1"/>
</dbReference>
<dbReference type="EMBL" id="KQ964281">
    <property type="protein sequence ID" value="KXJ85487.1"/>
    <property type="molecule type" value="Genomic_DNA"/>
</dbReference>
<accession>A0A136IKI5</accession>
<dbReference type="CDD" id="cd00067">
    <property type="entry name" value="GAL4"/>
    <property type="match status" value="1"/>
</dbReference>
<proteinExistence type="predicted"/>
<dbReference type="PROSITE" id="PS50048">
    <property type="entry name" value="ZN2_CY6_FUNGAL_2"/>
    <property type="match status" value="1"/>
</dbReference>
<evidence type="ECO:0000259" key="7">
    <source>
        <dbReference type="PROSITE" id="PS50048"/>
    </source>
</evidence>
<evidence type="ECO:0000256" key="3">
    <source>
        <dbReference type="ARBA" id="ARBA00023125"/>
    </source>
</evidence>
<dbReference type="GO" id="GO:0000981">
    <property type="term" value="F:DNA-binding transcription factor activity, RNA polymerase II-specific"/>
    <property type="evidence" value="ECO:0007669"/>
    <property type="project" value="InterPro"/>
</dbReference>
<name>A0A136IKI5_9PEZI</name>
<dbReference type="InterPro" id="IPR001138">
    <property type="entry name" value="Zn2Cys6_DnaBD"/>
</dbReference>
<comment type="subcellular location">
    <subcellularLocation>
        <location evidence="1">Nucleus</location>
    </subcellularLocation>
</comment>
<keyword evidence="5" id="KW-0539">Nucleus</keyword>
<evidence type="ECO:0000256" key="6">
    <source>
        <dbReference type="SAM" id="MobiDB-lite"/>
    </source>
</evidence>
<feature type="domain" description="Zn(2)-C6 fungal-type" evidence="7">
    <location>
        <begin position="30"/>
        <end position="62"/>
    </location>
</feature>
<gene>
    <name evidence="8" type="ORF">Micbo1qcDRAFT_222137</name>
</gene>
<feature type="region of interest" description="Disordered" evidence="6">
    <location>
        <begin position="101"/>
        <end position="124"/>
    </location>
</feature>
<feature type="region of interest" description="Disordered" evidence="6">
    <location>
        <begin position="1"/>
        <end position="21"/>
    </location>
</feature>
<dbReference type="GO" id="GO:0005634">
    <property type="term" value="C:nucleus"/>
    <property type="evidence" value="ECO:0007669"/>
    <property type="project" value="UniProtKB-SubCell"/>
</dbReference>
<organism evidence="8 9">
    <name type="scientific">Microdochium bolleyi</name>
    <dbReference type="NCBI Taxonomy" id="196109"/>
    <lineage>
        <taxon>Eukaryota</taxon>
        <taxon>Fungi</taxon>
        <taxon>Dikarya</taxon>
        <taxon>Ascomycota</taxon>
        <taxon>Pezizomycotina</taxon>
        <taxon>Sordariomycetes</taxon>
        <taxon>Xylariomycetidae</taxon>
        <taxon>Xylariales</taxon>
        <taxon>Microdochiaceae</taxon>
        <taxon>Microdochium</taxon>
    </lineage>
</organism>
<dbReference type="InterPro" id="IPR036864">
    <property type="entry name" value="Zn2-C6_fun-type_DNA-bd_sf"/>
</dbReference>
<keyword evidence="3" id="KW-0238">DNA-binding</keyword>
<dbReference type="AlphaFoldDB" id="A0A136IKI5"/>
<dbReference type="InParanoid" id="A0A136IKI5"/>
<dbReference type="Proteomes" id="UP000070501">
    <property type="component" value="Unassembled WGS sequence"/>
</dbReference>
<evidence type="ECO:0000313" key="8">
    <source>
        <dbReference type="EMBL" id="KXJ85487.1"/>
    </source>
</evidence>
<reference evidence="9" key="1">
    <citation type="submission" date="2016-02" db="EMBL/GenBank/DDBJ databases">
        <title>Draft genome sequence of Microdochium bolleyi, a fungal endophyte of beachgrass.</title>
        <authorList>
            <consortium name="DOE Joint Genome Institute"/>
            <person name="David A.S."/>
            <person name="May G."/>
            <person name="Haridas S."/>
            <person name="Lim J."/>
            <person name="Wang M."/>
            <person name="Labutti K."/>
            <person name="Lipzen A."/>
            <person name="Barry K."/>
            <person name="Grigoriev I.V."/>
        </authorList>
    </citation>
    <scope>NUCLEOTIDE SEQUENCE [LARGE SCALE GENOMIC DNA]</scope>
    <source>
        <strain evidence="9">J235TASD1</strain>
    </source>
</reference>
<evidence type="ECO:0000256" key="1">
    <source>
        <dbReference type="ARBA" id="ARBA00004123"/>
    </source>
</evidence>
<keyword evidence="4" id="KW-0804">Transcription</keyword>
<dbReference type="PROSITE" id="PS00463">
    <property type="entry name" value="ZN2_CY6_FUNGAL_1"/>
    <property type="match status" value="1"/>
</dbReference>
<evidence type="ECO:0000313" key="9">
    <source>
        <dbReference type="Proteomes" id="UP000070501"/>
    </source>
</evidence>
<dbReference type="Gene3D" id="4.10.240.10">
    <property type="entry name" value="Zn(2)-C6 fungal-type DNA-binding domain"/>
    <property type="match status" value="1"/>
</dbReference>
<dbReference type="GO" id="GO:0008270">
    <property type="term" value="F:zinc ion binding"/>
    <property type="evidence" value="ECO:0007669"/>
    <property type="project" value="InterPro"/>
</dbReference>
<keyword evidence="2" id="KW-0805">Transcription regulation</keyword>
<dbReference type="SMART" id="SM00066">
    <property type="entry name" value="GAL4"/>
    <property type="match status" value="1"/>
</dbReference>
<dbReference type="GO" id="GO:0000976">
    <property type="term" value="F:transcription cis-regulatory region binding"/>
    <property type="evidence" value="ECO:0007669"/>
    <property type="project" value="TreeGrafter"/>
</dbReference>
<protein>
    <recommendedName>
        <fullName evidence="7">Zn(2)-C6 fungal-type domain-containing protein</fullName>
    </recommendedName>
</protein>
<sequence length="641" mass="69679">MSMPQPQARSGPESDVGHGLVDTSRKTVVACEACRKQKIRCDMPDSKPPCARCRKKRLSCAVSRSLQMHVEHDSVWKREIELKMHQLEAKLEAALAAGPGNVTPLPEHGGNPAPSQMGTTAVEPAPRPTPLPGALPGPIWRLEVDLESSPSSLPGLRLHNGVHALPAPHTADFVSRGVVTLANAVRYQAVYQDRLDHFLYGVLGDRSGQTFAELHRQSPLLSTAVCAVGALHAASDDYEPLRAEFIALTSATSLSRKNDADYVRALCIGAFWMSDLSAALSSLAVRVATELQLHRRLARAVAGDYQAYLDARLYYLVYACDHHLSIPHGRPPLTRQCDAVRSVRRLLECPRASHDDARLVSHVLRWTVWTDIFDSVGQGSVDTALSSAQILTVKRLANTLDSLRLEWADRLGADAHVGNYPWKGASMQHHFAKLYLCSHVFRGSSGGGDNDDSNNPRGSTDADLDAYELASAAVLAATCILRTVNADREVQSFLNGLPTYFHVMIAFAVVFLLKVVANNNNTSARAPTCSSGGSFRVVVDADEIRLLLTRSIAVLRDVTRTMHPRHLLVDITDSAAEAVQRSYPTASIIVAEAVGEGRESGVAAAPAGDHQRSDPADVDHVFPDELLDGFFNTYDFLVDHS</sequence>
<evidence type="ECO:0000256" key="5">
    <source>
        <dbReference type="ARBA" id="ARBA00023242"/>
    </source>
</evidence>
<dbReference type="PANTHER" id="PTHR31845:SF17">
    <property type="entry name" value="ZN(II)2CYS6 TRANSCRIPTION FACTOR (EUROFUNG)"/>
    <property type="match status" value="1"/>
</dbReference>
<dbReference type="CDD" id="cd12148">
    <property type="entry name" value="fungal_TF_MHR"/>
    <property type="match status" value="1"/>
</dbReference>